<dbReference type="Gene3D" id="3.90.1310.10">
    <property type="entry name" value="Penicillin-binding protein 2a (Domain 2)"/>
    <property type="match status" value="2"/>
</dbReference>
<comment type="caution">
    <text evidence="4">The sequence shown here is derived from an EMBL/GenBank/DDBJ whole genome shotgun (WGS) entry which is preliminary data.</text>
</comment>
<dbReference type="Gene3D" id="3.10.450.100">
    <property type="entry name" value="NTF2-like, domain 1"/>
    <property type="match status" value="1"/>
</dbReference>
<dbReference type="AlphaFoldDB" id="A0A8J3S681"/>
<dbReference type="GO" id="GO:0046677">
    <property type="term" value="P:response to antibiotic"/>
    <property type="evidence" value="ECO:0007669"/>
    <property type="project" value="InterPro"/>
</dbReference>
<dbReference type="GO" id="GO:0005886">
    <property type="term" value="C:plasma membrane"/>
    <property type="evidence" value="ECO:0007669"/>
    <property type="project" value="TreeGrafter"/>
</dbReference>
<name>A0A8J3S681_PLARO</name>
<sequence length="537" mass="56048">MRTRPVLVLVIVFLAIVGGSVYALTRPTEPRTGNRDAPVVSGGVGGADEAARPARPQAGAEDVARTYLTAWEGADLATMDRLVIDSPGDFIERHHAFSQELGIESLALSPGTITFRGEQAAEMPFQGVRQVRELGAWSFSSTLRLVAREGRWWVDWAPETLHPALKDGGRLRLRDLPAEPAELVTRSKDRFPHDSGAENYLKVLAPDLSGQDAEGVDGLALEAVTSAGEVQRLLEKPSKPGRKIVTTFSRTVQAAAARALDGVERPAAIVAVESGTGEVLAVADRLGGRNAFLGLYPPGSTFKVVTAAALLSAGLTPDSPVSCPASYAPPGGASIPNASSVPVLGATTLVRAFAVSCNTTFVDQSTRTLQDGGLVRAAELLGFNKELAAPAETCTIKPHANNDQLASDAIGQNSVLASPLCMALVAAAAESGTWRQPSMMRDRERRGGEVPLPPGVAEGLRTMMRAVVTEGSASAVPLPEGTAGKTGTAEIETGAGIAEHAWFIGYREGTAFAVLVERGGSGAATALPIAARFLNSL</sequence>
<evidence type="ECO:0000313" key="4">
    <source>
        <dbReference type="EMBL" id="GIH85719.1"/>
    </source>
</evidence>
<dbReference type="GO" id="GO:0071555">
    <property type="term" value="P:cell wall organization"/>
    <property type="evidence" value="ECO:0007669"/>
    <property type="project" value="TreeGrafter"/>
</dbReference>
<feature type="region of interest" description="Disordered" evidence="1">
    <location>
        <begin position="435"/>
        <end position="456"/>
    </location>
</feature>
<dbReference type="InterPro" id="IPR007887">
    <property type="entry name" value="MecA_N"/>
</dbReference>
<feature type="region of interest" description="Disordered" evidence="1">
    <location>
        <begin position="25"/>
        <end position="58"/>
    </location>
</feature>
<dbReference type="SUPFAM" id="SSF56601">
    <property type="entry name" value="beta-lactamase/transpeptidase-like"/>
    <property type="match status" value="1"/>
</dbReference>
<dbReference type="PANTHER" id="PTHR30627">
    <property type="entry name" value="PEPTIDOGLYCAN D,D-TRANSPEPTIDASE"/>
    <property type="match status" value="1"/>
</dbReference>
<feature type="domain" description="Penicillin-binding protein transpeptidase" evidence="2">
    <location>
        <begin position="268"/>
        <end position="533"/>
    </location>
</feature>
<dbReference type="GO" id="GO:0071972">
    <property type="term" value="F:peptidoglycan L,D-transpeptidase activity"/>
    <property type="evidence" value="ECO:0007669"/>
    <property type="project" value="TreeGrafter"/>
</dbReference>
<dbReference type="InterPro" id="IPR050515">
    <property type="entry name" value="Beta-lactam/transpept"/>
</dbReference>
<reference evidence="4" key="1">
    <citation type="submission" date="2021-01" db="EMBL/GenBank/DDBJ databases">
        <title>Whole genome shotgun sequence of Planobispora rosea NBRC 15558.</title>
        <authorList>
            <person name="Komaki H."/>
            <person name="Tamura T."/>
        </authorList>
    </citation>
    <scope>NUCLEOTIDE SEQUENCE</scope>
    <source>
        <strain evidence="4">NBRC 15558</strain>
    </source>
</reference>
<dbReference type="GO" id="GO:0008658">
    <property type="term" value="F:penicillin binding"/>
    <property type="evidence" value="ECO:0007669"/>
    <property type="project" value="InterPro"/>
</dbReference>
<dbReference type="EMBL" id="BOOI01000038">
    <property type="protein sequence ID" value="GIH85719.1"/>
    <property type="molecule type" value="Genomic_DNA"/>
</dbReference>
<accession>A0A8J3S681</accession>
<dbReference type="Pfam" id="PF00905">
    <property type="entry name" value="Transpeptidase"/>
    <property type="match status" value="1"/>
</dbReference>
<dbReference type="Proteomes" id="UP000655044">
    <property type="component" value="Unassembled WGS sequence"/>
</dbReference>
<organism evidence="4 5">
    <name type="scientific">Planobispora rosea</name>
    <dbReference type="NCBI Taxonomy" id="35762"/>
    <lineage>
        <taxon>Bacteria</taxon>
        <taxon>Bacillati</taxon>
        <taxon>Actinomycetota</taxon>
        <taxon>Actinomycetes</taxon>
        <taxon>Streptosporangiales</taxon>
        <taxon>Streptosporangiaceae</taxon>
        <taxon>Planobispora</taxon>
    </lineage>
</organism>
<dbReference type="PANTHER" id="PTHR30627:SF24">
    <property type="entry name" value="PENICILLIN-BINDING PROTEIN 4B"/>
    <property type="match status" value="1"/>
</dbReference>
<keyword evidence="5" id="KW-1185">Reference proteome</keyword>
<evidence type="ECO:0000313" key="5">
    <source>
        <dbReference type="Proteomes" id="UP000655044"/>
    </source>
</evidence>
<evidence type="ECO:0000256" key="1">
    <source>
        <dbReference type="SAM" id="MobiDB-lite"/>
    </source>
</evidence>
<protein>
    <submittedName>
        <fullName evidence="4">Penicillin-binding protein</fullName>
    </submittedName>
</protein>
<dbReference type="InterPro" id="IPR001460">
    <property type="entry name" value="PCN-bd_Tpept"/>
</dbReference>
<dbReference type="InterPro" id="IPR012338">
    <property type="entry name" value="Beta-lactam/transpept-like"/>
</dbReference>
<feature type="domain" description="NTF2-like N-terminal transpeptidase" evidence="3">
    <location>
        <begin position="60"/>
        <end position="168"/>
    </location>
</feature>
<evidence type="ECO:0000259" key="3">
    <source>
        <dbReference type="Pfam" id="PF05223"/>
    </source>
</evidence>
<evidence type="ECO:0000259" key="2">
    <source>
        <dbReference type="Pfam" id="PF00905"/>
    </source>
</evidence>
<dbReference type="Pfam" id="PF05223">
    <property type="entry name" value="MecA_N"/>
    <property type="match status" value="1"/>
</dbReference>
<proteinExistence type="predicted"/>
<dbReference type="RefSeq" id="WP_189242711.1">
    <property type="nucleotide sequence ID" value="NZ_BMQP01000020.1"/>
</dbReference>
<gene>
    <name evidence="4" type="ORF">Pro02_41270</name>
</gene>
<dbReference type="Gene3D" id="3.40.710.10">
    <property type="entry name" value="DD-peptidase/beta-lactamase superfamily"/>
    <property type="match status" value="2"/>
</dbReference>